<feature type="compositionally biased region" description="Low complexity" evidence="9">
    <location>
        <begin position="808"/>
        <end position="822"/>
    </location>
</feature>
<dbReference type="SUPFAM" id="SSF90188">
    <property type="entry name" value="Somatomedin B domain"/>
    <property type="match status" value="1"/>
</dbReference>
<dbReference type="CDD" id="cd00112">
    <property type="entry name" value="LDLa"/>
    <property type="match status" value="2"/>
</dbReference>
<feature type="transmembrane region" description="Helical" evidence="10">
    <location>
        <begin position="553"/>
        <end position="576"/>
    </location>
</feature>
<keyword evidence="5 10" id="KW-0472">Membrane</keyword>
<dbReference type="GeneID" id="109476684"/>
<dbReference type="AlphaFoldDB" id="A0A6P4YV57"/>
<evidence type="ECO:0000256" key="2">
    <source>
        <dbReference type="ARBA" id="ARBA00022572"/>
    </source>
</evidence>
<dbReference type="SMART" id="SM00192">
    <property type="entry name" value="LDLa"/>
    <property type="match status" value="2"/>
</dbReference>
<dbReference type="PROSITE" id="PS50958">
    <property type="entry name" value="SMB_2"/>
    <property type="match status" value="1"/>
</dbReference>
<protein>
    <submittedName>
        <fullName evidence="15">Uncharacterized protein LOC109476684</fullName>
    </submittedName>
</protein>
<dbReference type="Pfam" id="PF01033">
    <property type="entry name" value="Somatomedin_B"/>
    <property type="match status" value="1"/>
</dbReference>
<evidence type="ECO:0000256" key="3">
    <source>
        <dbReference type="ARBA" id="ARBA00022692"/>
    </source>
</evidence>
<dbReference type="InterPro" id="IPR001212">
    <property type="entry name" value="Somatomedin_B_dom"/>
</dbReference>
<evidence type="ECO:0000259" key="13">
    <source>
        <dbReference type="PROSITE" id="PS50958"/>
    </source>
</evidence>
<feature type="transmembrane region" description="Helical" evidence="10">
    <location>
        <begin position="703"/>
        <end position="727"/>
    </location>
</feature>
<reference evidence="15" key="1">
    <citation type="submission" date="2025-08" db="UniProtKB">
        <authorList>
            <consortium name="RefSeq"/>
        </authorList>
    </citation>
    <scope>IDENTIFICATION</scope>
    <source>
        <tissue evidence="15">Gonad</tissue>
    </source>
</reference>
<dbReference type="InterPro" id="IPR000832">
    <property type="entry name" value="GPCR_2_secretin-like"/>
</dbReference>
<dbReference type="OrthoDB" id="9988974at2759"/>
<dbReference type="RefSeq" id="XP_019633250.1">
    <property type="nucleotide sequence ID" value="XM_019777691.1"/>
</dbReference>
<name>A0A6P4YV57_BRABE</name>
<dbReference type="FunFam" id="1.20.1070.10:FF:000428">
    <property type="entry name" value="Uncharacterized protein"/>
    <property type="match status" value="1"/>
</dbReference>
<evidence type="ECO:0000256" key="5">
    <source>
        <dbReference type="ARBA" id="ARBA00023136"/>
    </source>
</evidence>
<feature type="disulfide bond" evidence="8">
    <location>
        <begin position="122"/>
        <end position="137"/>
    </location>
</feature>
<evidence type="ECO:0000259" key="12">
    <source>
        <dbReference type="PROSITE" id="PS50261"/>
    </source>
</evidence>
<dbReference type="Pfam" id="PF00002">
    <property type="entry name" value="7tm_2"/>
    <property type="match status" value="1"/>
</dbReference>
<dbReference type="CDD" id="cd15039">
    <property type="entry name" value="7tmB3_Methuselah-like"/>
    <property type="match status" value="1"/>
</dbReference>
<dbReference type="CDD" id="cd00108">
    <property type="entry name" value="KR"/>
    <property type="match status" value="2"/>
</dbReference>
<dbReference type="Gene3D" id="4.10.410.20">
    <property type="match status" value="1"/>
</dbReference>
<dbReference type="InterPro" id="IPR018056">
    <property type="entry name" value="Kringle_CS"/>
</dbReference>
<comment type="subcellular location">
    <subcellularLocation>
        <location evidence="1">Membrane</location>
        <topology evidence="1">Multi-pass membrane protein</topology>
    </subcellularLocation>
</comment>
<dbReference type="Gene3D" id="1.20.1070.10">
    <property type="entry name" value="Rhodopsin 7-helix transmembrane proteins"/>
    <property type="match status" value="1"/>
</dbReference>
<dbReference type="InterPro" id="IPR036024">
    <property type="entry name" value="Somatomedin_B-like_dom_sf"/>
</dbReference>
<comment type="caution">
    <text evidence="7">Lacks conserved residue(s) required for the propagation of feature annotation.</text>
</comment>
<dbReference type="Proteomes" id="UP000515135">
    <property type="component" value="Unplaced"/>
</dbReference>
<dbReference type="PROSITE" id="PS50068">
    <property type="entry name" value="LDLRA_2"/>
    <property type="match status" value="2"/>
</dbReference>
<feature type="transmembrane region" description="Helical" evidence="10">
    <location>
        <begin position="675"/>
        <end position="697"/>
    </location>
</feature>
<feature type="transmembrane region" description="Helical" evidence="10">
    <location>
        <begin position="588"/>
        <end position="609"/>
    </location>
</feature>
<feature type="domain" description="G-protein coupled receptors family 2 profile 2" evidence="12">
    <location>
        <begin position="478"/>
        <end position="724"/>
    </location>
</feature>
<feature type="disulfide bond" evidence="7">
    <location>
        <begin position="212"/>
        <end position="251"/>
    </location>
</feature>
<evidence type="ECO:0000256" key="6">
    <source>
        <dbReference type="ARBA" id="ARBA00023157"/>
    </source>
</evidence>
<feature type="disulfide bond" evidence="8">
    <location>
        <begin position="77"/>
        <end position="92"/>
    </location>
</feature>
<keyword evidence="2 7" id="KW-0420">Kringle</keyword>
<evidence type="ECO:0000256" key="7">
    <source>
        <dbReference type="PROSITE-ProRule" id="PRU00121"/>
    </source>
</evidence>
<organism evidence="14 15">
    <name type="scientific">Branchiostoma belcheri</name>
    <name type="common">Amphioxus</name>
    <dbReference type="NCBI Taxonomy" id="7741"/>
    <lineage>
        <taxon>Eukaryota</taxon>
        <taxon>Metazoa</taxon>
        <taxon>Chordata</taxon>
        <taxon>Cephalochordata</taxon>
        <taxon>Leptocardii</taxon>
        <taxon>Amphioxiformes</taxon>
        <taxon>Branchiostomatidae</taxon>
        <taxon>Branchiostoma</taxon>
    </lineage>
</organism>
<dbReference type="InterPro" id="IPR013806">
    <property type="entry name" value="Kringle-like"/>
</dbReference>
<keyword evidence="14" id="KW-1185">Reference proteome</keyword>
<dbReference type="GO" id="GO:0016020">
    <property type="term" value="C:membrane"/>
    <property type="evidence" value="ECO:0007669"/>
    <property type="project" value="UniProtKB-SubCell"/>
</dbReference>
<dbReference type="SMART" id="SM00130">
    <property type="entry name" value="KR"/>
    <property type="match status" value="2"/>
</dbReference>
<dbReference type="PRINTS" id="PR00261">
    <property type="entry name" value="LDLRECEPTOR"/>
</dbReference>
<dbReference type="GO" id="GO:0004930">
    <property type="term" value="F:G protein-coupled receptor activity"/>
    <property type="evidence" value="ECO:0007669"/>
    <property type="project" value="InterPro"/>
</dbReference>
<evidence type="ECO:0000313" key="14">
    <source>
        <dbReference type="Proteomes" id="UP000515135"/>
    </source>
</evidence>
<dbReference type="GO" id="GO:0007166">
    <property type="term" value="P:cell surface receptor signaling pathway"/>
    <property type="evidence" value="ECO:0007669"/>
    <property type="project" value="InterPro"/>
</dbReference>
<evidence type="ECO:0000256" key="1">
    <source>
        <dbReference type="ARBA" id="ARBA00004141"/>
    </source>
</evidence>
<feature type="disulfide bond" evidence="7">
    <location>
        <begin position="240"/>
        <end position="263"/>
    </location>
</feature>
<evidence type="ECO:0000256" key="8">
    <source>
        <dbReference type="PROSITE-ProRule" id="PRU00124"/>
    </source>
</evidence>
<dbReference type="InterPro" id="IPR017981">
    <property type="entry name" value="GPCR_2-like_7TM"/>
</dbReference>
<dbReference type="SUPFAM" id="SSF57440">
    <property type="entry name" value="Kringle-like"/>
    <property type="match status" value="2"/>
</dbReference>
<dbReference type="InterPro" id="IPR000001">
    <property type="entry name" value="Kringle"/>
</dbReference>
<keyword evidence="4 10" id="KW-1133">Transmembrane helix</keyword>
<feature type="domain" description="Kringle" evidence="11">
    <location>
        <begin position="199"/>
        <end position="268"/>
    </location>
</feature>
<evidence type="ECO:0000259" key="11">
    <source>
        <dbReference type="PROSITE" id="PS50070"/>
    </source>
</evidence>
<keyword evidence="6 7" id="KW-1015">Disulfide bond</keyword>
<dbReference type="Gene3D" id="2.40.20.10">
    <property type="entry name" value="Plasminogen Kringle 4"/>
    <property type="match status" value="2"/>
</dbReference>
<dbReference type="PANTHER" id="PTHR20851:SF0">
    <property type="entry name" value="APOLIPOPROTEIN(A)"/>
    <property type="match status" value="1"/>
</dbReference>
<evidence type="ECO:0000256" key="4">
    <source>
        <dbReference type="ARBA" id="ARBA00022989"/>
    </source>
</evidence>
<evidence type="ECO:0000313" key="15">
    <source>
        <dbReference type="RefSeq" id="XP_019633250.1"/>
    </source>
</evidence>
<feature type="disulfide bond" evidence="7">
    <location>
        <begin position="159"/>
        <end position="198"/>
    </location>
</feature>
<dbReference type="InterPro" id="IPR036055">
    <property type="entry name" value="LDL_receptor-like_sf"/>
</dbReference>
<feature type="region of interest" description="Disordered" evidence="9">
    <location>
        <begin position="782"/>
        <end position="871"/>
    </location>
</feature>
<feature type="transmembrane region" description="Helical" evidence="10">
    <location>
        <begin position="629"/>
        <end position="654"/>
    </location>
</feature>
<dbReference type="PROSITE" id="PS50261">
    <property type="entry name" value="G_PROTEIN_RECEP_F2_4"/>
    <property type="match status" value="1"/>
</dbReference>
<keyword evidence="3 10" id="KW-0812">Transmembrane</keyword>
<proteinExistence type="predicted"/>
<dbReference type="Pfam" id="PF00051">
    <property type="entry name" value="Kringle"/>
    <property type="match status" value="2"/>
</dbReference>
<dbReference type="PROSITE" id="PS00021">
    <property type="entry name" value="KRINGLE_1"/>
    <property type="match status" value="1"/>
</dbReference>
<accession>A0A6P4YV57</accession>
<sequence>MCKAPKKWREDLRCGRGYKAEDQTPAAECDPGSNFPCCSSDNWCGNTAAHCDCLACVDYRKTGICANGTILDLAQVCDGRDDCGGNTDELRCCERKGEIGCSNGRSLSACDNGALFHPFARCDGRDDCGDNSDEKNCDCYYLHDKGASYRGRGNQQHFCQYWTSQYPHAHNHTPEAYPSAGLERNYCRNPDGKDRPWCYTNNATIMAGDRLCQRWDSQFPHSHPHTPQAHPDAGLEENFCRNPDNKDRPWCYTRNGTETWGYCDVTECPDPTSSDYVPRKCNSSCKGECGQSYKQFYSCQCDQDCSFFSDCCSDIGEVCNFNTTAQKPSDRDHEKWKCLSGYDKGRSYWLVAGCPDDWMDDVTRDQCLKQADPNNPGDLVYRMPVQDSSTNSLYDPFVDSCRSLSSLSHGSLNKTSHLQNCSRPILNFTSEEFEILPNGSVRLLSSNVSCPAEQVAILNTEASVCGDCLLEYFSNDTLQTSDPVQHWLTLGLVIVSDVAVSGFVAHTYRSGQWKKLPEKLKVQMMTCMAVAVTQFVGRVFLSPGPGCTVYAILLHYFILTAFTSMNVLAVDLFLTFREDSERAELYKYILYTWLVPVPIVLVTVIVEFGSSVRVGYGEQCWIGNPTASLVAFGVPVLCALMVNFVFTTLVLLAIRKSFQIASTALPRSEISKIWVYTRISFLAGFTWILGFIVPFVKIAVLDYIFIVLNASQGLLLTLLLTMTGKVLEEWKYAIMVRLGLIEANQDDGGTTTTSNRRTRRTEVTTAGGTGTAIEMTIMADVEENRTRHRVGKPRQDKGRNATASNQPTTAGETEADETGTAGNLQTLAGGVGATTSGTDVGTEIPIKTFVDAEGNQAEDRRSTCAEDETSF</sequence>
<feature type="domain" description="SMB" evidence="13">
    <location>
        <begin position="281"/>
        <end position="324"/>
    </location>
</feature>
<dbReference type="SUPFAM" id="SSF57424">
    <property type="entry name" value="LDL receptor-like module"/>
    <property type="match status" value="2"/>
</dbReference>
<dbReference type="KEGG" id="bbel:109476684"/>
<feature type="domain" description="Kringle" evidence="11">
    <location>
        <begin position="159"/>
        <end position="198"/>
    </location>
</feature>
<dbReference type="PRINTS" id="PR00018">
    <property type="entry name" value="KRINGLE"/>
</dbReference>
<dbReference type="Gene3D" id="4.10.400.10">
    <property type="entry name" value="Low-density Lipoprotein Receptor"/>
    <property type="match status" value="2"/>
</dbReference>
<dbReference type="PANTHER" id="PTHR20851">
    <property type="entry name" value="DORSAL INTERACTING PROTEIN 3"/>
    <property type="match status" value="1"/>
</dbReference>
<gene>
    <name evidence="15" type="primary">LOC109476684</name>
</gene>
<dbReference type="InterPro" id="IPR038178">
    <property type="entry name" value="Kringle_sf"/>
</dbReference>
<dbReference type="InterPro" id="IPR002172">
    <property type="entry name" value="LDrepeatLR_classA_rpt"/>
</dbReference>
<dbReference type="PROSITE" id="PS50070">
    <property type="entry name" value="KRINGLE_2"/>
    <property type="match status" value="2"/>
</dbReference>
<evidence type="ECO:0000256" key="10">
    <source>
        <dbReference type="SAM" id="Phobius"/>
    </source>
</evidence>
<evidence type="ECO:0000256" key="9">
    <source>
        <dbReference type="SAM" id="MobiDB-lite"/>
    </source>
</evidence>